<organism evidence="6 7">
    <name type="scientific">Tranquillimonas rosea</name>
    <dbReference type="NCBI Taxonomy" id="641238"/>
    <lineage>
        <taxon>Bacteria</taxon>
        <taxon>Pseudomonadati</taxon>
        <taxon>Pseudomonadota</taxon>
        <taxon>Alphaproteobacteria</taxon>
        <taxon>Rhodobacterales</taxon>
        <taxon>Roseobacteraceae</taxon>
        <taxon>Tranquillimonas</taxon>
    </lineage>
</organism>
<dbReference type="InterPro" id="IPR036390">
    <property type="entry name" value="WH_DNA-bd_sf"/>
</dbReference>
<dbReference type="RefSeq" id="WP_092696296.1">
    <property type="nucleotide sequence ID" value="NZ_FOGU01000018.1"/>
</dbReference>
<dbReference type="GO" id="GO:0003677">
    <property type="term" value="F:DNA binding"/>
    <property type="evidence" value="ECO:0007669"/>
    <property type="project" value="UniProtKB-KW"/>
</dbReference>
<dbReference type="Proteomes" id="UP000198885">
    <property type="component" value="Unassembled WGS sequence"/>
</dbReference>
<dbReference type="Pfam" id="PF03466">
    <property type="entry name" value="LysR_substrate"/>
    <property type="match status" value="1"/>
</dbReference>
<dbReference type="PANTHER" id="PTHR30537:SF5">
    <property type="entry name" value="HTH-TYPE TRANSCRIPTIONAL ACTIVATOR TTDR-RELATED"/>
    <property type="match status" value="1"/>
</dbReference>
<evidence type="ECO:0000313" key="7">
    <source>
        <dbReference type="Proteomes" id="UP000198885"/>
    </source>
</evidence>
<feature type="domain" description="HTH lysR-type" evidence="5">
    <location>
        <begin position="12"/>
        <end position="61"/>
    </location>
</feature>
<protein>
    <submittedName>
        <fullName evidence="6">DNA-binding transcriptional regulator, LysR family</fullName>
    </submittedName>
</protein>
<dbReference type="SUPFAM" id="SSF46785">
    <property type="entry name" value="Winged helix' DNA-binding domain"/>
    <property type="match status" value="1"/>
</dbReference>
<keyword evidence="2" id="KW-0805">Transcription regulation</keyword>
<dbReference type="EMBL" id="FOGU01000018">
    <property type="protein sequence ID" value="SES41366.1"/>
    <property type="molecule type" value="Genomic_DNA"/>
</dbReference>
<keyword evidence="3 6" id="KW-0238">DNA-binding</keyword>
<dbReference type="InterPro" id="IPR036388">
    <property type="entry name" value="WH-like_DNA-bd_sf"/>
</dbReference>
<evidence type="ECO:0000313" key="6">
    <source>
        <dbReference type="EMBL" id="SES41366.1"/>
    </source>
</evidence>
<dbReference type="InterPro" id="IPR005119">
    <property type="entry name" value="LysR_subst-bd"/>
</dbReference>
<proteinExistence type="inferred from homology"/>
<dbReference type="SUPFAM" id="SSF53850">
    <property type="entry name" value="Periplasmic binding protein-like II"/>
    <property type="match status" value="1"/>
</dbReference>
<name>A0A1H9X593_9RHOB</name>
<dbReference type="PROSITE" id="PS50931">
    <property type="entry name" value="HTH_LYSR"/>
    <property type="match status" value="1"/>
</dbReference>
<dbReference type="Gene3D" id="1.10.10.10">
    <property type="entry name" value="Winged helix-like DNA-binding domain superfamily/Winged helix DNA-binding domain"/>
    <property type="match status" value="1"/>
</dbReference>
<accession>A0A1H9X593</accession>
<evidence type="ECO:0000256" key="2">
    <source>
        <dbReference type="ARBA" id="ARBA00023015"/>
    </source>
</evidence>
<dbReference type="GO" id="GO:0003700">
    <property type="term" value="F:DNA-binding transcription factor activity"/>
    <property type="evidence" value="ECO:0007669"/>
    <property type="project" value="InterPro"/>
</dbReference>
<sequence>MRNINLKGTEHFEAVARLGSVTKAAEELGVTPSAISQQIKLLETQFGVRLFRREKRRMSLTEEGDRLFQATTRAFAALRNTGNAISRHREVRNLTLRVSPSFGVRWLGPRIASFAEQNLDWNIRVDATPDFSNFDTDAVDLDLRYGVGGWAGVAERPVMNDLVLPLCAPGYRDRMAAAGDTVAERLSAARLIDSVKAMFRWDLWLAANQVELEDYDYPFRYDRSSMSIETAKQGAGLALDSATLCLPDLERGELVPAFPDIPVVDFPAYWLVCPARHFNRRIVNRFAEWLDDAAISHDVRARALLESHGCSFQTESGPDLIEVEPWGLSRS</sequence>
<dbReference type="STRING" id="641238.SAMN04490244_11859"/>
<evidence type="ECO:0000259" key="5">
    <source>
        <dbReference type="PROSITE" id="PS50931"/>
    </source>
</evidence>
<dbReference type="PRINTS" id="PR00039">
    <property type="entry name" value="HTHLYSR"/>
</dbReference>
<reference evidence="6 7" key="1">
    <citation type="submission" date="2016-10" db="EMBL/GenBank/DDBJ databases">
        <authorList>
            <person name="de Groot N.N."/>
        </authorList>
    </citation>
    <scope>NUCLEOTIDE SEQUENCE [LARGE SCALE GENOMIC DNA]</scope>
    <source>
        <strain evidence="6 7">DSM 23042</strain>
    </source>
</reference>
<dbReference type="CDD" id="cd08432">
    <property type="entry name" value="PBP2_GcdR_TrpI_HvrB_AmpR_like"/>
    <property type="match status" value="1"/>
</dbReference>
<dbReference type="InterPro" id="IPR058163">
    <property type="entry name" value="LysR-type_TF_proteobact-type"/>
</dbReference>
<comment type="similarity">
    <text evidence="1">Belongs to the LysR transcriptional regulatory family.</text>
</comment>
<dbReference type="FunFam" id="1.10.10.10:FF:000001">
    <property type="entry name" value="LysR family transcriptional regulator"/>
    <property type="match status" value="1"/>
</dbReference>
<keyword evidence="4" id="KW-0804">Transcription</keyword>
<evidence type="ECO:0000256" key="3">
    <source>
        <dbReference type="ARBA" id="ARBA00023125"/>
    </source>
</evidence>
<dbReference type="AlphaFoldDB" id="A0A1H9X593"/>
<evidence type="ECO:0000256" key="4">
    <source>
        <dbReference type="ARBA" id="ARBA00023163"/>
    </source>
</evidence>
<evidence type="ECO:0000256" key="1">
    <source>
        <dbReference type="ARBA" id="ARBA00009437"/>
    </source>
</evidence>
<dbReference type="Gene3D" id="3.40.190.10">
    <property type="entry name" value="Periplasmic binding protein-like II"/>
    <property type="match status" value="2"/>
</dbReference>
<dbReference type="PANTHER" id="PTHR30537">
    <property type="entry name" value="HTH-TYPE TRANSCRIPTIONAL REGULATOR"/>
    <property type="match status" value="1"/>
</dbReference>
<dbReference type="InterPro" id="IPR000847">
    <property type="entry name" value="LysR_HTH_N"/>
</dbReference>
<keyword evidence="7" id="KW-1185">Reference proteome</keyword>
<dbReference type="OrthoDB" id="5526340at2"/>
<gene>
    <name evidence="6" type="ORF">SAMN04490244_11859</name>
</gene>
<dbReference type="Pfam" id="PF00126">
    <property type="entry name" value="HTH_1"/>
    <property type="match status" value="1"/>
</dbReference>